<dbReference type="Pfam" id="PF15891">
    <property type="entry name" value="Nuc_deoxyri_tr2"/>
    <property type="match status" value="1"/>
</dbReference>
<feature type="non-terminal residue" evidence="1">
    <location>
        <position position="125"/>
    </location>
</feature>
<gene>
    <name evidence="1" type="ORF">EVA_13170</name>
</gene>
<sequence>MLPLGVKAQSEVVVVTPNEADPAGIESDEYKSIFLAGTIDMGKSVDWQKATIDWFMSKEEGKFMLFNPRRGKGLSGEISDFEHQVNWELEHLEKADIIIMNILANSKSPITLLEMGLYMRSGKLH</sequence>
<accession>J9GH45</accession>
<dbReference type="EMBL" id="AMCI01004134">
    <property type="protein sequence ID" value="EJW98724.1"/>
    <property type="molecule type" value="Genomic_DNA"/>
</dbReference>
<proteinExistence type="predicted"/>
<reference evidence="1" key="1">
    <citation type="journal article" date="2012" name="PLoS ONE">
        <title>Gene sets for utilization of primary and secondary nutrition supplies in the distal gut of endangered iberian lynx.</title>
        <authorList>
            <person name="Alcaide M."/>
            <person name="Messina E."/>
            <person name="Richter M."/>
            <person name="Bargiela R."/>
            <person name="Peplies J."/>
            <person name="Huws S.A."/>
            <person name="Newbold C.J."/>
            <person name="Golyshin P.N."/>
            <person name="Simon M.A."/>
            <person name="Lopez G."/>
            <person name="Yakimov M.M."/>
            <person name="Ferrer M."/>
        </authorList>
    </citation>
    <scope>NUCLEOTIDE SEQUENCE</scope>
</reference>
<evidence type="ECO:0000313" key="1">
    <source>
        <dbReference type="EMBL" id="EJW98724.1"/>
    </source>
</evidence>
<dbReference type="AlphaFoldDB" id="J9GH45"/>
<comment type="caution">
    <text evidence="1">The sequence shown here is derived from an EMBL/GenBank/DDBJ whole genome shotgun (WGS) entry which is preliminary data.</text>
</comment>
<name>J9GH45_9ZZZZ</name>
<dbReference type="Gene3D" id="3.40.50.450">
    <property type="match status" value="1"/>
</dbReference>
<dbReference type="InterPro" id="IPR039470">
    <property type="entry name" value="Nuc_deoxyri_tr2"/>
</dbReference>
<protein>
    <submittedName>
        <fullName evidence="1">Uncharacterized protein</fullName>
    </submittedName>
</protein>
<organism evidence="1">
    <name type="scientific">gut metagenome</name>
    <dbReference type="NCBI Taxonomy" id="749906"/>
    <lineage>
        <taxon>unclassified sequences</taxon>
        <taxon>metagenomes</taxon>
        <taxon>organismal metagenomes</taxon>
    </lineage>
</organism>